<name>A0A2U3QJR7_9BACT</name>
<sequence>MVIDARGQGCPKPVMMAEEALSKITEGIVEVIVDNEGSADNLERLAKRNAFYFEVMSDGYDWRVKIVKGYVCAPATAAEEAPKAEKNLLLVVSTDTLGKEEELGKMLMKAYFETMKAYKQLPHTIFFLNAGVKLTTMNEEIVTVLKDIEAMGVEIYSCGTCLKHYNLESQLRVGHRGTTNHIVEGIMDFSKTVWIG</sequence>
<dbReference type="Gene3D" id="3.30.110.40">
    <property type="entry name" value="TusA-like domain"/>
    <property type="match status" value="1"/>
</dbReference>
<comment type="similarity">
    <text evidence="1">Belongs to the sulfur carrier protein TusA family.</text>
</comment>
<dbReference type="AlphaFoldDB" id="A0A2U3QJR7"/>
<dbReference type="OrthoDB" id="9801500at2"/>
<protein>
    <recommendedName>
        <fullName evidence="2">UPF0033 domain-containing protein</fullName>
    </recommendedName>
</protein>
<dbReference type="InterPro" id="IPR019870">
    <property type="entry name" value="Se_metab_YedF"/>
</dbReference>
<accession>A0A2U3QJR7</accession>
<dbReference type="InterPro" id="IPR036868">
    <property type="entry name" value="TusA-like_sf"/>
</dbReference>
<organism evidence="3 4">
    <name type="scientific">Candidatus Sulfobium mesophilum</name>
    <dbReference type="NCBI Taxonomy" id="2016548"/>
    <lineage>
        <taxon>Bacteria</taxon>
        <taxon>Pseudomonadati</taxon>
        <taxon>Nitrospirota</taxon>
        <taxon>Nitrospiria</taxon>
        <taxon>Nitrospirales</taxon>
        <taxon>Nitrospiraceae</taxon>
        <taxon>Candidatus Sulfobium</taxon>
    </lineage>
</organism>
<dbReference type="InterPro" id="IPR001455">
    <property type="entry name" value="TusA-like"/>
</dbReference>
<evidence type="ECO:0000313" key="4">
    <source>
        <dbReference type="Proteomes" id="UP000245125"/>
    </source>
</evidence>
<proteinExistence type="inferred from homology"/>
<dbReference type="NCBIfam" id="TIGR03527">
    <property type="entry name" value="selenium_YedF"/>
    <property type="match status" value="1"/>
</dbReference>
<dbReference type="Pfam" id="PF01206">
    <property type="entry name" value="TusA"/>
    <property type="match status" value="1"/>
</dbReference>
<evidence type="ECO:0000259" key="2">
    <source>
        <dbReference type="PROSITE" id="PS01148"/>
    </source>
</evidence>
<dbReference type="SUPFAM" id="SSF75169">
    <property type="entry name" value="DsrEFH-like"/>
    <property type="match status" value="1"/>
</dbReference>
<dbReference type="PANTHER" id="PTHR33279:SF6">
    <property type="entry name" value="SULFUR CARRIER PROTEIN YEDF-RELATED"/>
    <property type="match status" value="1"/>
</dbReference>
<dbReference type="InterPro" id="IPR027396">
    <property type="entry name" value="DsrEFH-like"/>
</dbReference>
<reference evidence="4" key="1">
    <citation type="submission" date="2018-03" db="EMBL/GenBank/DDBJ databases">
        <authorList>
            <person name="Zecchin S."/>
        </authorList>
    </citation>
    <scope>NUCLEOTIDE SEQUENCE [LARGE SCALE GENOMIC DNA]</scope>
</reference>
<evidence type="ECO:0000256" key="1">
    <source>
        <dbReference type="ARBA" id="ARBA00008984"/>
    </source>
</evidence>
<dbReference type="SUPFAM" id="SSF64307">
    <property type="entry name" value="SirA-like"/>
    <property type="match status" value="1"/>
</dbReference>
<dbReference type="Proteomes" id="UP000245125">
    <property type="component" value="Unassembled WGS sequence"/>
</dbReference>
<gene>
    <name evidence="3" type="ORF">NBG4_640008</name>
</gene>
<feature type="domain" description="UPF0033" evidence="2">
    <location>
        <begin position="3"/>
        <end position="27"/>
    </location>
</feature>
<evidence type="ECO:0000313" key="3">
    <source>
        <dbReference type="EMBL" id="SPQ01654.1"/>
    </source>
</evidence>
<dbReference type="PROSITE" id="PS01148">
    <property type="entry name" value="UPF0033"/>
    <property type="match status" value="1"/>
</dbReference>
<dbReference type="EMBL" id="OUUY01000113">
    <property type="protein sequence ID" value="SPQ01654.1"/>
    <property type="molecule type" value="Genomic_DNA"/>
</dbReference>
<keyword evidence="4" id="KW-1185">Reference proteome</keyword>
<dbReference type="PANTHER" id="PTHR33279">
    <property type="entry name" value="SULFUR CARRIER PROTEIN YEDF-RELATED"/>
    <property type="match status" value="1"/>
</dbReference>